<dbReference type="GO" id="GO:0005829">
    <property type="term" value="C:cytosol"/>
    <property type="evidence" value="ECO:0007669"/>
    <property type="project" value="TreeGrafter"/>
</dbReference>
<dbReference type="EMBL" id="MVCE01000002">
    <property type="protein sequence ID" value="PGF35023.1"/>
    <property type="molecule type" value="Genomic_DNA"/>
</dbReference>
<dbReference type="GO" id="GO:0047465">
    <property type="term" value="F:N-acylglucosamine-6-phosphate 2-epimerase activity"/>
    <property type="evidence" value="ECO:0007669"/>
    <property type="project" value="InterPro"/>
</dbReference>
<dbReference type="GO" id="GO:0006053">
    <property type="term" value="P:N-acetylmannosamine catabolic process"/>
    <property type="evidence" value="ECO:0007669"/>
    <property type="project" value="TreeGrafter"/>
</dbReference>
<sequence>MNSVVQSLAKGLIVPCQTLPDEPIYSKSGGVTPLFTTAAAQSGAVDIRANSVRDIKTILSTGADIVAVGGTITRPAQICTQFIDAIRARIPHTSLEN</sequence>
<dbReference type="Gene3D" id="3.20.20.70">
    <property type="entry name" value="Aldolase class I"/>
    <property type="match status" value="2"/>
</dbReference>
<evidence type="ECO:0000313" key="2">
    <source>
        <dbReference type="EMBL" id="PGF35023.1"/>
    </source>
</evidence>
<accession>A0A2B7IYW3</accession>
<evidence type="ECO:0000256" key="1">
    <source>
        <dbReference type="ARBA" id="ARBA00023235"/>
    </source>
</evidence>
<dbReference type="PANTHER" id="PTHR36204:SF1">
    <property type="entry name" value="N-ACETYLMANNOSAMINE-6-PHOSPHATE 2-EPIMERASE-RELATED"/>
    <property type="match status" value="1"/>
</dbReference>
<dbReference type="GO" id="GO:0019262">
    <property type="term" value="P:N-acetylneuraminate catabolic process"/>
    <property type="evidence" value="ECO:0007669"/>
    <property type="project" value="TreeGrafter"/>
</dbReference>
<gene>
    <name evidence="2" type="ORF">B1B09_05275</name>
</gene>
<proteinExistence type="predicted"/>
<dbReference type="RefSeq" id="WP_002517172.1">
    <property type="nucleotide sequence ID" value="NZ_AP019664.1"/>
</dbReference>
<dbReference type="OrthoDB" id="9810372at2"/>
<protein>
    <submittedName>
        <fullName evidence="2">N-acetylmannosamine-6-phosphate 2-epimerase</fullName>
    </submittedName>
</protein>
<comment type="caution">
    <text evidence="2">The sequence shown here is derived from an EMBL/GenBank/DDBJ whole genome shotgun (WGS) entry which is preliminary data.</text>
</comment>
<organism evidence="2 3">
    <name type="scientific">Cutibacterium acnes</name>
    <name type="common">Propionibacterium acnes</name>
    <dbReference type="NCBI Taxonomy" id="1747"/>
    <lineage>
        <taxon>Bacteria</taxon>
        <taxon>Bacillati</taxon>
        <taxon>Actinomycetota</taxon>
        <taxon>Actinomycetes</taxon>
        <taxon>Propionibacteriales</taxon>
        <taxon>Propionibacteriaceae</taxon>
        <taxon>Cutibacterium</taxon>
    </lineage>
</organism>
<dbReference type="InterPro" id="IPR007260">
    <property type="entry name" value="NanE"/>
</dbReference>
<dbReference type="InterPro" id="IPR013785">
    <property type="entry name" value="Aldolase_TIM"/>
</dbReference>
<dbReference type="PANTHER" id="PTHR36204">
    <property type="entry name" value="N-ACETYLMANNOSAMINE-6-PHOSPHATE 2-EPIMERASE-RELATED"/>
    <property type="match status" value="1"/>
</dbReference>
<dbReference type="Proteomes" id="UP000226191">
    <property type="component" value="Unassembled WGS sequence"/>
</dbReference>
<evidence type="ECO:0000313" key="3">
    <source>
        <dbReference type="Proteomes" id="UP000226191"/>
    </source>
</evidence>
<dbReference type="AlphaFoldDB" id="A0A2B7IYW3"/>
<name>A0A2B7IYW3_CUTAC</name>
<reference evidence="2 3" key="1">
    <citation type="submission" date="2017-02" db="EMBL/GenBank/DDBJ databases">
        <title>Prevalence of linear plasmids in Cutibacterium acnes isolates obtained from cancerous prostatic tissue.</title>
        <authorList>
            <person name="Davidsson S."/>
            <person name="Bruggemann H."/>
        </authorList>
    </citation>
    <scope>NUCLEOTIDE SEQUENCE [LARGE SCALE GENOMIC DNA]</scope>
    <source>
        <strain evidence="2 3">11-78</strain>
    </source>
</reference>
<keyword evidence="1" id="KW-0413">Isomerase</keyword>
<dbReference type="GeneID" id="92856283"/>